<accession>A0A556C3B5</accession>
<evidence type="ECO:0000256" key="1">
    <source>
        <dbReference type="SAM" id="MobiDB-lite"/>
    </source>
</evidence>
<dbReference type="EMBL" id="VLTK01000023">
    <property type="protein sequence ID" value="TSI11959.1"/>
    <property type="molecule type" value="Genomic_DNA"/>
</dbReference>
<name>A0A556C3B5_BREAU</name>
<protein>
    <recommendedName>
        <fullName evidence="4">Transposase</fullName>
    </recommendedName>
</protein>
<evidence type="ECO:0000313" key="3">
    <source>
        <dbReference type="Proteomes" id="UP000316406"/>
    </source>
</evidence>
<dbReference type="Proteomes" id="UP000316406">
    <property type="component" value="Unassembled WGS sequence"/>
</dbReference>
<evidence type="ECO:0000313" key="2">
    <source>
        <dbReference type="EMBL" id="TSI11959.1"/>
    </source>
</evidence>
<feature type="region of interest" description="Disordered" evidence="1">
    <location>
        <begin position="43"/>
        <end position="63"/>
    </location>
</feature>
<sequence length="158" mass="17193">MARRVYTDEQREEALRLYETDGPSAASKATGISKGTISGWAKSAGVRTSGTQNVREANEAQSENFKARRNRIIGDLYGLAEDTVNLLKEPSQYQTILKGAMGVEGPEMPGFIPAQDKQREITAVGIMLDKALTLESHDASTEEHTAVDAWLAHVMGDV</sequence>
<organism evidence="2 3">
    <name type="scientific">Brevibacterium aurantiacum</name>
    <dbReference type="NCBI Taxonomy" id="273384"/>
    <lineage>
        <taxon>Bacteria</taxon>
        <taxon>Bacillati</taxon>
        <taxon>Actinomycetota</taxon>
        <taxon>Actinomycetes</taxon>
        <taxon>Micrococcales</taxon>
        <taxon>Brevibacteriaceae</taxon>
        <taxon>Brevibacterium</taxon>
    </lineage>
</organism>
<feature type="compositionally biased region" description="Polar residues" evidence="1">
    <location>
        <begin position="46"/>
        <end position="63"/>
    </location>
</feature>
<gene>
    <name evidence="2" type="ORF">FO013_21180</name>
</gene>
<comment type="caution">
    <text evidence="2">The sequence shown here is derived from an EMBL/GenBank/DDBJ whole genome shotgun (WGS) entry which is preliminary data.</text>
</comment>
<dbReference type="OrthoDB" id="4551805at2"/>
<reference evidence="2 3" key="1">
    <citation type="submission" date="2019-07" db="EMBL/GenBank/DDBJ databases">
        <title>Draft genome sequence of Brevibacterium aurantiacum XU54 isolated from Xinjiang China.</title>
        <authorList>
            <person name="Xu X."/>
        </authorList>
    </citation>
    <scope>NUCLEOTIDE SEQUENCE [LARGE SCALE GENOMIC DNA]</scope>
    <source>
        <strain evidence="2 3">XU54</strain>
    </source>
</reference>
<dbReference type="InterPro" id="IPR009057">
    <property type="entry name" value="Homeodomain-like_sf"/>
</dbReference>
<dbReference type="RefSeq" id="WP_143924544.1">
    <property type="nucleotide sequence ID" value="NZ_VLTK01000023.1"/>
</dbReference>
<proteinExistence type="predicted"/>
<dbReference type="SUPFAM" id="SSF46689">
    <property type="entry name" value="Homeodomain-like"/>
    <property type="match status" value="1"/>
</dbReference>
<keyword evidence="3" id="KW-1185">Reference proteome</keyword>
<dbReference type="AlphaFoldDB" id="A0A556C3B5"/>
<evidence type="ECO:0008006" key="4">
    <source>
        <dbReference type="Google" id="ProtNLM"/>
    </source>
</evidence>